<dbReference type="CDD" id="cd01574">
    <property type="entry name" value="PBP1_LacI"/>
    <property type="match status" value="1"/>
</dbReference>
<feature type="region of interest" description="Disordered" evidence="4">
    <location>
        <begin position="323"/>
        <end position="360"/>
    </location>
</feature>
<evidence type="ECO:0000256" key="4">
    <source>
        <dbReference type="SAM" id="MobiDB-lite"/>
    </source>
</evidence>
<dbReference type="Proteomes" id="UP000275356">
    <property type="component" value="Unassembled WGS sequence"/>
</dbReference>
<protein>
    <submittedName>
        <fullName evidence="6">LacI family transcriptional regulator</fullName>
    </submittedName>
</protein>
<keyword evidence="1" id="KW-0805">Transcription regulation</keyword>
<dbReference type="CDD" id="cd01392">
    <property type="entry name" value="HTH_LacI"/>
    <property type="match status" value="1"/>
</dbReference>
<dbReference type="Pfam" id="PF00356">
    <property type="entry name" value="LacI"/>
    <property type="match status" value="1"/>
</dbReference>
<dbReference type="SMART" id="SM00354">
    <property type="entry name" value="HTH_LACI"/>
    <property type="match status" value="1"/>
</dbReference>
<dbReference type="Pfam" id="PF13377">
    <property type="entry name" value="Peripla_BP_3"/>
    <property type="match status" value="1"/>
</dbReference>
<dbReference type="InterPro" id="IPR046335">
    <property type="entry name" value="LacI/GalR-like_sensor"/>
</dbReference>
<gene>
    <name evidence="6" type="ORF">EDD28_1914</name>
</gene>
<dbReference type="GO" id="GO:0003700">
    <property type="term" value="F:DNA-binding transcription factor activity"/>
    <property type="evidence" value="ECO:0007669"/>
    <property type="project" value="TreeGrafter"/>
</dbReference>
<dbReference type="InterPro" id="IPR000843">
    <property type="entry name" value="HTH_LacI"/>
</dbReference>
<dbReference type="PANTHER" id="PTHR30146">
    <property type="entry name" value="LACI-RELATED TRANSCRIPTIONAL REPRESSOR"/>
    <property type="match status" value="1"/>
</dbReference>
<dbReference type="InterPro" id="IPR010982">
    <property type="entry name" value="Lambda_DNA-bd_dom_sf"/>
</dbReference>
<dbReference type="PANTHER" id="PTHR30146:SF153">
    <property type="entry name" value="LACTOSE OPERON REPRESSOR"/>
    <property type="match status" value="1"/>
</dbReference>
<dbReference type="Gene3D" id="1.10.260.40">
    <property type="entry name" value="lambda repressor-like DNA-binding domains"/>
    <property type="match status" value="1"/>
</dbReference>
<name>A0A3N2DC51_9MICO</name>
<dbReference type="SUPFAM" id="SSF53822">
    <property type="entry name" value="Periplasmic binding protein-like I"/>
    <property type="match status" value="1"/>
</dbReference>
<evidence type="ECO:0000256" key="2">
    <source>
        <dbReference type="ARBA" id="ARBA00023125"/>
    </source>
</evidence>
<dbReference type="GO" id="GO:0000976">
    <property type="term" value="F:transcription cis-regulatory region binding"/>
    <property type="evidence" value="ECO:0007669"/>
    <property type="project" value="TreeGrafter"/>
</dbReference>
<dbReference type="AlphaFoldDB" id="A0A3N2DC51"/>
<keyword evidence="7" id="KW-1185">Reference proteome</keyword>
<proteinExistence type="predicted"/>
<dbReference type="Gene3D" id="3.40.50.2300">
    <property type="match status" value="2"/>
</dbReference>
<dbReference type="InterPro" id="IPR028082">
    <property type="entry name" value="Peripla_BP_I"/>
</dbReference>
<organism evidence="6 7">
    <name type="scientific">Salana multivorans</name>
    <dbReference type="NCBI Taxonomy" id="120377"/>
    <lineage>
        <taxon>Bacteria</taxon>
        <taxon>Bacillati</taxon>
        <taxon>Actinomycetota</taxon>
        <taxon>Actinomycetes</taxon>
        <taxon>Micrococcales</taxon>
        <taxon>Beutenbergiaceae</taxon>
        <taxon>Salana</taxon>
    </lineage>
</organism>
<dbReference type="RefSeq" id="WP_245967986.1">
    <property type="nucleotide sequence ID" value="NZ_RKHQ01000001.1"/>
</dbReference>
<dbReference type="SUPFAM" id="SSF47413">
    <property type="entry name" value="lambda repressor-like DNA-binding domains"/>
    <property type="match status" value="1"/>
</dbReference>
<evidence type="ECO:0000313" key="6">
    <source>
        <dbReference type="EMBL" id="ROR97317.1"/>
    </source>
</evidence>
<evidence type="ECO:0000256" key="1">
    <source>
        <dbReference type="ARBA" id="ARBA00023015"/>
    </source>
</evidence>
<dbReference type="PROSITE" id="PS00356">
    <property type="entry name" value="HTH_LACI_1"/>
    <property type="match status" value="1"/>
</dbReference>
<evidence type="ECO:0000256" key="3">
    <source>
        <dbReference type="ARBA" id="ARBA00023163"/>
    </source>
</evidence>
<dbReference type="PROSITE" id="PS50932">
    <property type="entry name" value="HTH_LACI_2"/>
    <property type="match status" value="1"/>
</dbReference>
<keyword evidence="2" id="KW-0238">DNA-binding</keyword>
<evidence type="ECO:0000313" key="7">
    <source>
        <dbReference type="Proteomes" id="UP000275356"/>
    </source>
</evidence>
<dbReference type="EMBL" id="RKHQ01000001">
    <property type="protein sequence ID" value="ROR97317.1"/>
    <property type="molecule type" value="Genomic_DNA"/>
</dbReference>
<comment type="caution">
    <text evidence="6">The sequence shown here is derived from an EMBL/GenBank/DDBJ whole genome shotgun (WGS) entry which is preliminary data.</text>
</comment>
<feature type="domain" description="HTH lacI-type" evidence="5">
    <location>
        <begin position="5"/>
        <end position="59"/>
    </location>
</feature>
<sequence>MSRPAGMTDVARLAGVSHQTVSRVLNGHPSVRESTRERVLAAMAELHYRPNRLARALVTARSGLLGVVTSGSAKYGPMSTLLAIEEAARGSEYAVHVRAVRRGADEAPGTPPVAELDAALAGLDTQAVEAVVVIAPRVSVVEALADIDSRAPLVLVAAGVAPTERFDVVAVDQAAGARAATRHLLDLGHTRIAHLAGPSDWFDARERARGWREELAEAGLEPAAEWEGDWSAEAGYRLGLRLADDPDRPTAIVASNDQMALGLLRAFAERGVAVPGDVSVTGFDDIEGTGYFLPPLTTVRQDFEALAGLVMERVLVAVPGGDAASRTDGSAAGGPERAPTAPTTVPELVVRASTAPPRAG</sequence>
<accession>A0A3N2DC51</accession>
<evidence type="ECO:0000259" key="5">
    <source>
        <dbReference type="PROSITE" id="PS50932"/>
    </source>
</evidence>
<keyword evidence="3" id="KW-0804">Transcription</keyword>
<reference evidence="6 7" key="1">
    <citation type="submission" date="2018-11" db="EMBL/GenBank/DDBJ databases">
        <title>Sequencing the genomes of 1000 actinobacteria strains.</title>
        <authorList>
            <person name="Klenk H.-P."/>
        </authorList>
    </citation>
    <scope>NUCLEOTIDE SEQUENCE [LARGE SCALE GENOMIC DNA]</scope>
    <source>
        <strain evidence="6 7">DSM 13521</strain>
    </source>
</reference>